<accession>A0A1M5VX70</accession>
<protein>
    <recommendedName>
        <fullName evidence="4">Flagellar motor switch protein</fullName>
    </recommendedName>
</protein>
<evidence type="ECO:0000313" key="3">
    <source>
        <dbReference type="Proteomes" id="UP000184211"/>
    </source>
</evidence>
<keyword evidence="1" id="KW-0472">Membrane</keyword>
<evidence type="ECO:0008006" key="4">
    <source>
        <dbReference type="Google" id="ProtNLM"/>
    </source>
</evidence>
<feature type="transmembrane region" description="Helical" evidence="1">
    <location>
        <begin position="6"/>
        <end position="24"/>
    </location>
</feature>
<dbReference type="STRING" id="870908.SAMN04488044_3302"/>
<dbReference type="AlphaFoldDB" id="A0A1M5VX70"/>
<organism evidence="2 3">
    <name type="scientific">Cognatishimia maritima</name>
    <dbReference type="NCBI Taxonomy" id="870908"/>
    <lineage>
        <taxon>Bacteria</taxon>
        <taxon>Pseudomonadati</taxon>
        <taxon>Pseudomonadota</taxon>
        <taxon>Alphaproteobacteria</taxon>
        <taxon>Rhodobacterales</taxon>
        <taxon>Paracoccaceae</taxon>
        <taxon>Cognatishimia</taxon>
    </lineage>
</organism>
<evidence type="ECO:0000313" key="2">
    <source>
        <dbReference type="EMBL" id="SHH79807.1"/>
    </source>
</evidence>
<keyword evidence="3" id="KW-1185">Reference proteome</keyword>
<keyword evidence="1" id="KW-0812">Transmembrane</keyword>
<dbReference type="Proteomes" id="UP000184211">
    <property type="component" value="Unassembled WGS sequence"/>
</dbReference>
<name>A0A1M5VX70_9RHOB</name>
<dbReference type="OrthoDB" id="7865359at2"/>
<proteinExistence type="predicted"/>
<keyword evidence="1" id="KW-1133">Transmembrane helix</keyword>
<dbReference type="RefSeq" id="WP_072794129.1">
    <property type="nucleotide sequence ID" value="NZ_FQWM01000009.1"/>
</dbReference>
<gene>
    <name evidence="2" type="ORF">SAMN04488044_3302</name>
</gene>
<sequence>MAATLTDIFIIALLFGAIGYGWYVSRKVQVLMAALKEMEPLVKEFSMAVDKTEDSVNQLKLNLEEPQQPEAAMEDLFEDDEPMFATRRQPAQKIPGARVVRNKQDLVRRFFETSRSESRA</sequence>
<dbReference type="EMBL" id="FQWM01000009">
    <property type="protein sequence ID" value="SHH79807.1"/>
    <property type="molecule type" value="Genomic_DNA"/>
</dbReference>
<evidence type="ECO:0000256" key="1">
    <source>
        <dbReference type="SAM" id="Phobius"/>
    </source>
</evidence>
<reference evidence="3" key="1">
    <citation type="submission" date="2016-11" db="EMBL/GenBank/DDBJ databases">
        <authorList>
            <person name="Varghese N."/>
            <person name="Submissions S."/>
        </authorList>
    </citation>
    <scope>NUCLEOTIDE SEQUENCE [LARGE SCALE GENOMIC DNA]</scope>
    <source>
        <strain evidence="3">DSM 28223</strain>
    </source>
</reference>